<feature type="region of interest" description="Disordered" evidence="1">
    <location>
        <begin position="1"/>
        <end position="53"/>
    </location>
</feature>
<dbReference type="Proteomes" id="UP001300502">
    <property type="component" value="Unassembled WGS sequence"/>
</dbReference>
<dbReference type="EMBL" id="JANCYU010000016">
    <property type="protein sequence ID" value="KAK4523522.1"/>
    <property type="molecule type" value="Genomic_DNA"/>
</dbReference>
<name>A0AAV9I847_9RHOD</name>
<gene>
    <name evidence="2" type="ORF">GAYE_PCTG69G1418</name>
</gene>
<reference evidence="2 3" key="1">
    <citation type="submission" date="2022-07" db="EMBL/GenBank/DDBJ databases">
        <title>Genome-wide signatures of adaptation to extreme environments.</title>
        <authorList>
            <person name="Cho C.H."/>
            <person name="Yoon H.S."/>
        </authorList>
    </citation>
    <scope>NUCLEOTIDE SEQUENCE [LARGE SCALE GENOMIC DNA]</scope>
    <source>
        <strain evidence="2 3">108.79 E11</strain>
    </source>
</reference>
<evidence type="ECO:0000313" key="2">
    <source>
        <dbReference type="EMBL" id="KAK4523522.1"/>
    </source>
</evidence>
<proteinExistence type="predicted"/>
<dbReference type="AlphaFoldDB" id="A0AAV9I847"/>
<evidence type="ECO:0000313" key="3">
    <source>
        <dbReference type="Proteomes" id="UP001300502"/>
    </source>
</evidence>
<comment type="caution">
    <text evidence="2">The sequence shown here is derived from an EMBL/GenBank/DDBJ whole genome shotgun (WGS) entry which is preliminary data.</text>
</comment>
<evidence type="ECO:0000256" key="1">
    <source>
        <dbReference type="SAM" id="MobiDB-lite"/>
    </source>
</evidence>
<organism evidence="2 3">
    <name type="scientific">Galdieria yellowstonensis</name>
    <dbReference type="NCBI Taxonomy" id="3028027"/>
    <lineage>
        <taxon>Eukaryota</taxon>
        <taxon>Rhodophyta</taxon>
        <taxon>Bangiophyceae</taxon>
        <taxon>Galdieriales</taxon>
        <taxon>Galdieriaceae</taxon>
        <taxon>Galdieria</taxon>
    </lineage>
</organism>
<sequence>MKQTAGKGTAPLNIRFSRSLSNETEDKITTSSNDEDEQKVTKSDSEEVASTQPVETVLKACSAPSYSATFLPDISAVGCIFKKTHRNLVTTEKTKVQKESWQQTLDAETPPYLSPQRKELRQHFEF</sequence>
<accession>A0AAV9I847</accession>
<protein>
    <submittedName>
        <fullName evidence="2">Uncharacterized protein</fullName>
    </submittedName>
</protein>
<keyword evidence="3" id="KW-1185">Reference proteome</keyword>